<comment type="caution">
    <text evidence="1">The sequence shown here is derived from an EMBL/GenBank/DDBJ whole genome shotgun (WGS) entry which is preliminary data.</text>
</comment>
<protein>
    <recommendedName>
        <fullName evidence="3">Integrase zinc-binding domain-containing protein</fullName>
    </recommendedName>
</protein>
<sequence length="96" mass="11331">MMTTTEMKAEVMGFDQIKRDYLECPDFKETYTLLSTGSTRLMDDFLLKNGYLFKAQRLCIPSAYLREFLVWELQAEGLDGHHGRNKTIESVEYRFF</sequence>
<accession>A0A8T3BWS6</accession>
<gene>
    <name evidence="1" type="ORF">KFK09_007406</name>
</gene>
<dbReference type="AlphaFoldDB" id="A0A8T3BWS6"/>
<keyword evidence="2" id="KW-1185">Reference proteome</keyword>
<name>A0A8T3BWS6_DENNO</name>
<evidence type="ECO:0000313" key="1">
    <source>
        <dbReference type="EMBL" id="KAI0519943.1"/>
    </source>
</evidence>
<proteinExistence type="predicted"/>
<reference evidence="1" key="1">
    <citation type="journal article" date="2022" name="Front. Genet.">
        <title>Chromosome-Scale Assembly of the Dendrobium nobile Genome Provides Insights Into the Molecular Mechanism of the Biosynthesis of the Medicinal Active Ingredient of Dendrobium.</title>
        <authorList>
            <person name="Xu Q."/>
            <person name="Niu S.-C."/>
            <person name="Li K.-L."/>
            <person name="Zheng P.-J."/>
            <person name="Zhang X.-J."/>
            <person name="Jia Y."/>
            <person name="Liu Y."/>
            <person name="Niu Y.-X."/>
            <person name="Yu L.-H."/>
            <person name="Chen D.-F."/>
            <person name="Zhang G.-Q."/>
        </authorList>
    </citation>
    <scope>NUCLEOTIDE SEQUENCE</scope>
    <source>
        <tissue evidence="1">Leaf</tissue>
    </source>
</reference>
<dbReference type="OrthoDB" id="1932715at2759"/>
<dbReference type="EMBL" id="JAGYWB010000006">
    <property type="protein sequence ID" value="KAI0519943.1"/>
    <property type="molecule type" value="Genomic_DNA"/>
</dbReference>
<evidence type="ECO:0000313" key="2">
    <source>
        <dbReference type="Proteomes" id="UP000829196"/>
    </source>
</evidence>
<dbReference type="Proteomes" id="UP000829196">
    <property type="component" value="Unassembled WGS sequence"/>
</dbReference>
<organism evidence="1 2">
    <name type="scientific">Dendrobium nobile</name>
    <name type="common">Orchid</name>
    <dbReference type="NCBI Taxonomy" id="94219"/>
    <lineage>
        <taxon>Eukaryota</taxon>
        <taxon>Viridiplantae</taxon>
        <taxon>Streptophyta</taxon>
        <taxon>Embryophyta</taxon>
        <taxon>Tracheophyta</taxon>
        <taxon>Spermatophyta</taxon>
        <taxon>Magnoliopsida</taxon>
        <taxon>Liliopsida</taxon>
        <taxon>Asparagales</taxon>
        <taxon>Orchidaceae</taxon>
        <taxon>Epidendroideae</taxon>
        <taxon>Malaxideae</taxon>
        <taxon>Dendrobiinae</taxon>
        <taxon>Dendrobium</taxon>
    </lineage>
</organism>
<evidence type="ECO:0008006" key="3">
    <source>
        <dbReference type="Google" id="ProtNLM"/>
    </source>
</evidence>